<keyword evidence="4" id="KW-1185">Reference proteome</keyword>
<dbReference type="EMBL" id="BSNF01000008">
    <property type="protein sequence ID" value="GLQ06984.1"/>
    <property type="molecule type" value="Genomic_DNA"/>
</dbReference>
<sequence length="113" mass="13183">MGILWEDSFTVFLFMTVIIAGGAAFMAGRSLAMKWRPLIQPILYMMLLGLAVRFFHYALFQGDLLSVHFYITDTLVLIGISLLAYRLTRVRQMVTQYPWLYERTGPLTWREIQ</sequence>
<evidence type="ECO:0000256" key="1">
    <source>
        <dbReference type="SAM" id="Phobius"/>
    </source>
</evidence>
<reference evidence="3" key="1">
    <citation type="journal article" date="2014" name="Int. J. Syst. Evol. Microbiol.">
        <title>Complete genome of a new Firmicutes species belonging to the dominant human colonic microbiota ('Ruminococcus bicirculans') reveals two chromosomes and a selective capacity to utilize plant glucans.</title>
        <authorList>
            <consortium name="NISC Comparative Sequencing Program"/>
            <person name="Wegmann U."/>
            <person name="Louis P."/>
            <person name="Goesmann A."/>
            <person name="Henrissat B."/>
            <person name="Duncan S.H."/>
            <person name="Flint H.J."/>
        </authorList>
    </citation>
    <scope>NUCLEOTIDE SEQUENCE</scope>
    <source>
        <strain evidence="3">NBRC 103408</strain>
    </source>
</reference>
<dbReference type="Pfam" id="PF21741">
    <property type="entry name" value="DUF6867"/>
    <property type="match status" value="1"/>
</dbReference>
<keyword evidence="1" id="KW-0812">Transmembrane</keyword>
<evidence type="ECO:0000259" key="2">
    <source>
        <dbReference type="Pfam" id="PF21741"/>
    </source>
</evidence>
<gene>
    <name evidence="3" type="ORF">GCM10007924_22050</name>
</gene>
<accession>A0ABQ5U6V0</accession>
<reference evidence="3" key="2">
    <citation type="submission" date="2023-01" db="EMBL/GenBank/DDBJ databases">
        <title>Draft genome sequence of Sneathiella chinensis strain NBRC 103408.</title>
        <authorList>
            <person name="Sun Q."/>
            <person name="Mori K."/>
        </authorList>
    </citation>
    <scope>NUCLEOTIDE SEQUENCE</scope>
    <source>
        <strain evidence="3">NBRC 103408</strain>
    </source>
</reference>
<keyword evidence="1" id="KW-1133">Transmembrane helix</keyword>
<organism evidence="3 4">
    <name type="scientific">Sneathiella chinensis</name>
    <dbReference type="NCBI Taxonomy" id="349750"/>
    <lineage>
        <taxon>Bacteria</taxon>
        <taxon>Pseudomonadati</taxon>
        <taxon>Pseudomonadota</taxon>
        <taxon>Alphaproteobacteria</taxon>
        <taxon>Sneathiellales</taxon>
        <taxon>Sneathiellaceae</taxon>
        <taxon>Sneathiella</taxon>
    </lineage>
</organism>
<feature type="domain" description="DUF6867" evidence="2">
    <location>
        <begin position="8"/>
        <end position="111"/>
    </location>
</feature>
<feature type="transmembrane region" description="Helical" evidence="1">
    <location>
        <begin position="12"/>
        <end position="30"/>
    </location>
</feature>
<dbReference type="Proteomes" id="UP001161409">
    <property type="component" value="Unassembled WGS sequence"/>
</dbReference>
<dbReference type="InterPro" id="IPR049201">
    <property type="entry name" value="DUF6867"/>
</dbReference>
<keyword evidence="1" id="KW-0472">Membrane</keyword>
<name>A0ABQ5U6V0_9PROT</name>
<feature type="transmembrane region" description="Helical" evidence="1">
    <location>
        <begin position="65"/>
        <end position="85"/>
    </location>
</feature>
<comment type="caution">
    <text evidence="3">The sequence shown here is derived from an EMBL/GenBank/DDBJ whole genome shotgun (WGS) entry which is preliminary data.</text>
</comment>
<proteinExistence type="predicted"/>
<evidence type="ECO:0000313" key="3">
    <source>
        <dbReference type="EMBL" id="GLQ06984.1"/>
    </source>
</evidence>
<protein>
    <recommendedName>
        <fullName evidence="2">DUF6867 domain-containing protein</fullName>
    </recommendedName>
</protein>
<feature type="transmembrane region" description="Helical" evidence="1">
    <location>
        <begin position="42"/>
        <end position="59"/>
    </location>
</feature>
<evidence type="ECO:0000313" key="4">
    <source>
        <dbReference type="Proteomes" id="UP001161409"/>
    </source>
</evidence>